<dbReference type="EnsemblMetazoa" id="PPA39732.1">
    <property type="protein sequence ID" value="PPA39732.1"/>
    <property type="gene ID" value="WBGene00278101"/>
</dbReference>
<keyword evidence="2" id="KW-1185">Reference proteome</keyword>
<reference evidence="1" key="2">
    <citation type="submission" date="2022-06" db="UniProtKB">
        <authorList>
            <consortium name="EnsemblMetazoa"/>
        </authorList>
    </citation>
    <scope>IDENTIFICATION</scope>
    <source>
        <strain evidence="1">PS312</strain>
    </source>
</reference>
<sequence length="192" mass="22800">MDLNRITRNHILYQQRTEVVKYTTSQLRRVLLSYFSYFSTGIIFFLTFFGFFIYCRRIRFGIKNVVFLLLILYTDMMVSEHFKKATYISMNLVDSTPILTIAYALGMMIITILATTAYVCLFDYFYDLKDEETQDVPAYMIPAGYSIIWYSYYTLLNLTLFLFDFIFMIFQSQPIVSTLKRISDKINDDFTI</sequence>
<accession>A0A2A6CUB5</accession>
<accession>A0A8R1UVH8</accession>
<name>A0A2A6CUB5_PRIPA</name>
<proteinExistence type="predicted"/>
<dbReference type="AlphaFoldDB" id="A0A2A6CUB5"/>
<reference evidence="2" key="1">
    <citation type="journal article" date="2008" name="Nat. Genet.">
        <title>The Pristionchus pacificus genome provides a unique perspective on nematode lifestyle and parasitism.</title>
        <authorList>
            <person name="Dieterich C."/>
            <person name="Clifton S.W."/>
            <person name="Schuster L.N."/>
            <person name="Chinwalla A."/>
            <person name="Delehaunty K."/>
            <person name="Dinkelacker I."/>
            <person name="Fulton L."/>
            <person name="Fulton R."/>
            <person name="Godfrey J."/>
            <person name="Minx P."/>
            <person name="Mitreva M."/>
            <person name="Roeseler W."/>
            <person name="Tian H."/>
            <person name="Witte H."/>
            <person name="Yang S.P."/>
            <person name="Wilson R.K."/>
            <person name="Sommer R.J."/>
        </authorList>
    </citation>
    <scope>NUCLEOTIDE SEQUENCE [LARGE SCALE GENOMIC DNA]</scope>
    <source>
        <strain evidence="2">PS312</strain>
    </source>
</reference>
<protein>
    <submittedName>
        <fullName evidence="1">Uncharacterized protein</fullName>
    </submittedName>
</protein>
<evidence type="ECO:0000313" key="1">
    <source>
        <dbReference type="EnsemblMetazoa" id="PPA39732.1"/>
    </source>
</evidence>
<gene>
    <name evidence="1" type="primary">WBGene00278101</name>
</gene>
<organism evidence="1 2">
    <name type="scientific">Pristionchus pacificus</name>
    <name type="common">Parasitic nematode worm</name>
    <dbReference type="NCBI Taxonomy" id="54126"/>
    <lineage>
        <taxon>Eukaryota</taxon>
        <taxon>Metazoa</taxon>
        <taxon>Ecdysozoa</taxon>
        <taxon>Nematoda</taxon>
        <taxon>Chromadorea</taxon>
        <taxon>Rhabditida</taxon>
        <taxon>Rhabditina</taxon>
        <taxon>Diplogasteromorpha</taxon>
        <taxon>Diplogasteroidea</taxon>
        <taxon>Neodiplogasteridae</taxon>
        <taxon>Pristionchus</taxon>
    </lineage>
</organism>
<evidence type="ECO:0000313" key="2">
    <source>
        <dbReference type="Proteomes" id="UP000005239"/>
    </source>
</evidence>
<dbReference type="Proteomes" id="UP000005239">
    <property type="component" value="Unassembled WGS sequence"/>
</dbReference>